<gene>
    <name evidence="1" type="ORF">Zm00014a_011684</name>
</gene>
<comment type="caution">
    <text evidence="1">The sequence shown here is derived from an EMBL/GenBank/DDBJ whole genome shotgun (WGS) entry which is preliminary data.</text>
</comment>
<dbReference type="AlphaFoldDB" id="A0A3L6FQ28"/>
<dbReference type="EMBL" id="NCVQ01000003">
    <property type="protein sequence ID" value="PWZ36985.1"/>
    <property type="molecule type" value="Genomic_DNA"/>
</dbReference>
<reference evidence="1" key="1">
    <citation type="journal article" date="2018" name="Nat. Genet.">
        <title>Extensive intraspecific gene order and gene structural variations between Mo17 and other maize genomes.</title>
        <authorList>
            <person name="Sun S."/>
            <person name="Zhou Y."/>
            <person name="Chen J."/>
            <person name="Shi J."/>
            <person name="Zhao H."/>
            <person name="Zhao H."/>
            <person name="Song W."/>
            <person name="Zhang M."/>
            <person name="Cui Y."/>
            <person name="Dong X."/>
            <person name="Liu H."/>
            <person name="Ma X."/>
            <person name="Jiao Y."/>
            <person name="Wang B."/>
            <person name="Wei X."/>
            <person name="Stein J.C."/>
            <person name="Glaubitz J.C."/>
            <person name="Lu F."/>
            <person name="Yu G."/>
            <person name="Liang C."/>
            <person name="Fengler K."/>
            <person name="Li B."/>
            <person name="Rafalski A."/>
            <person name="Schnable P.S."/>
            <person name="Ware D.H."/>
            <person name="Buckler E.S."/>
            <person name="Lai J."/>
        </authorList>
    </citation>
    <scope>NUCLEOTIDE SEQUENCE [LARGE SCALE GENOMIC DNA]</scope>
    <source>
        <tissue evidence="1">Seedling</tissue>
    </source>
</reference>
<accession>A0A3L6FQ28</accession>
<sequence>MCVKKIYQGLRGLIPNILLRNSISLSIEPVPLAMNNKQTVSLHFVSCACTATEGKRTGLVHLLHARIWDLGQYRFSTI</sequence>
<dbReference type="Proteomes" id="UP000251960">
    <property type="component" value="Chromosome 2"/>
</dbReference>
<proteinExistence type="predicted"/>
<evidence type="ECO:0000313" key="1">
    <source>
        <dbReference type="EMBL" id="PWZ36985.1"/>
    </source>
</evidence>
<protein>
    <submittedName>
        <fullName evidence="1">Uncharacterized protein</fullName>
    </submittedName>
</protein>
<organism evidence="1">
    <name type="scientific">Zea mays</name>
    <name type="common">Maize</name>
    <dbReference type="NCBI Taxonomy" id="4577"/>
    <lineage>
        <taxon>Eukaryota</taxon>
        <taxon>Viridiplantae</taxon>
        <taxon>Streptophyta</taxon>
        <taxon>Embryophyta</taxon>
        <taxon>Tracheophyta</taxon>
        <taxon>Spermatophyta</taxon>
        <taxon>Magnoliopsida</taxon>
        <taxon>Liliopsida</taxon>
        <taxon>Poales</taxon>
        <taxon>Poaceae</taxon>
        <taxon>PACMAD clade</taxon>
        <taxon>Panicoideae</taxon>
        <taxon>Andropogonodae</taxon>
        <taxon>Andropogoneae</taxon>
        <taxon>Tripsacinae</taxon>
        <taxon>Zea</taxon>
    </lineage>
</organism>
<name>A0A3L6FQ28_MAIZE</name>